<protein>
    <recommendedName>
        <fullName evidence="5">28S ribosomal protein S18a, mitochondrial</fullName>
    </recommendedName>
</protein>
<sequence>MNYTKFMCPVLFAIRQNVRQLSISSVKFLREVRVTETEKQIVIEGVEVKSEREGKVVDMAKRGGCPLCRLGLKNLKHSDILILQQFINSDGTVIPQHITGICNKQQFRVKRAVGLAQRAGLIPKKPGTPLFGDWEKYNTYFKKF</sequence>
<dbReference type="GO" id="GO:0070181">
    <property type="term" value="F:small ribosomal subunit rRNA binding"/>
    <property type="evidence" value="ECO:0007669"/>
    <property type="project" value="TreeGrafter"/>
</dbReference>
<dbReference type="Pfam" id="PF01084">
    <property type="entry name" value="Ribosomal_S18"/>
    <property type="match status" value="1"/>
</dbReference>
<gene>
    <name evidence="3" type="ORF">JTE90_012741</name>
</gene>
<dbReference type="AlphaFoldDB" id="A0AAV6VYE4"/>
<keyword evidence="1" id="KW-0689">Ribosomal protein</keyword>
<keyword evidence="2" id="KW-0687">Ribonucleoprotein</keyword>
<evidence type="ECO:0000313" key="3">
    <source>
        <dbReference type="EMBL" id="KAG8201675.1"/>
    </source>
</evidence>
<dbReference type="PANTHER" id="PTHR13479">
    <property type="entry name" value="30S RIBOSOMAL PROTEIN S18"/>
    <property type="match status" value="1"/>
</dbReference>
<dbReference type="EMBL" id="JAFNEN010000003">
    <property type="protein sequence ID" value="KAG8201675.1"/>
    <property type="molecule type" value="Genomic_DNA"/>
</dbReference>
<keyword evidence="4" id="KW-1185">Reference proteome</keyword>
<dbReference type="PANTHER" id="PTHR13479:SF66">
    <property type="entry name" value="LARGE RIBOSOMAL SUBUNIT PROTEIN ML66"/>
    <property type="match status" value="1"/>
</dbReference>
<evidence type="ECO:0000313" key="4">
    <source>
        <dbReference type="Proteomes" id="UP000827092"/>
    </source>
</evidence>
<dbReference type="GO" id="GO:0005763">
    <property type="term" value="C:mitochondrial small ribosomal subunit"/>
    <property type="evidence" value="ECO:0007669"/>
    <property type="project" value="TreeGrafter"/>
</dbReference>
<dbReference type="Proteomes" id="UP000827092">
    <property type="component" value="Unassembled WGS sequence"/>
</dbReference>
<proteinExistence type="predicted"/>
<comment type="caution">
    <text evidence="3">The sequence shown here is derived from an EMBL/GenBank/DDBJ whole genome shotgun (WGS) entry which is preliminary data.</text>
</comment>
<reference evidence="3 4" key="1">
    <citation type="journal article" date="2022" name="Nat. Ecol. Evol.">
        <title>A masculinizing supergene underlies an exaggerated male reproductive morph in a spider.</title>
        <authorList>
            <person name="Hendrickx F."/>
            <person name="De Corte Z."/>
            <person name="Sonet G."/>
            <person name="Van Belleghem S.M."/>
            <person name="Kostlbacher S."/>
            <person name="Vangestel C."/>
        </authorList>
    </citation>
    <scope>NUCLEOTIDE SEQUENCE [LARGE SCALE GENOMIC DNA]</scope>
    <source>
        <strain evidence="3">W744_W776</strain>
    </source>
</reference>
<dbReference type="Gene3D" id="4.10.640.10">
    <property type="entry name" value="Ribosomal protein S18"/>
    <property type="match status" value="1"/>
</dbReference>
<accession>A0AAV6VYE4</accession>
<dbReference type="InterPro" id="IPR001648">
    <property type="entry name" value="Ribosomal_bS18"/>
</dbReference>
<name>A0AAV6VYE4_9ARAC</name>
<dbReference type="GO" id="GO:0032543">
    <property type="term" value="P:mitochondrial translation"/>
    <property type="evidence" value="ECO:0007669"/>
    <property type="project" value="TreeGrafter"/>
</dbReference>
<dbReference type="SUPFAM" id="SSF46911">
    <property type="entry name" value="Ribosomal protein S18"/>
    <property type="match status" value="1"/>
</dbReference>
<evidence type="ECO:0000256" key="1">
    <source>
        <dbReference type="ARBA" id="ARBA00022980"/>
    </source>
</evidence>
<dbReference type="GO" id="GO:0003735">
    <property type="term" value="F:structural constituent of ribosome"/>
    <property type="evidence" value="ECO:0007669"/>
    <property type="project" value="InterPro"/>
</dbReference>
<dbReference type="InterPro" id="IPR036870">
    <property type="entry name" value="Ribosomal_bS18_sf"/>
</dbReference>
<evidence type="ECO:0008006" key="5">
    <source>
        <dbReference type="Google" id="ProtNLM"/>
    </source>
</evidence>
<evidence type="ECO:0000256" key="2">
    <source>
        <dbReference type="ARBA" id="ARBA00023274"/>
    </source>
</evidence>
<organism evidence="3 4">
    <name type="scientific">Oedothorax gibbosus</name>
    <dbReference type="NCBI Taxonomy" id="931172"/>
    <lineage>
        <taxon>Eukaryota</taxon>
        <taxon>Metazoa</taxon>
        <taxon>Ecdysozoa</taxon>
        <taxon>Arthropoda</taxon>
        <taxon>Chelicerata</taxon>
        <taxon>Arachnida</taxon>
        <taxon>Araneae</taxon>
        <taxon>Araneomorphae</taxon>
        <taxon>Entelegynae</taxon>
        <taxon>Araneoidea</taxon>
        <taxon>Linyphiidae</taxon>
        <taxon>Erigoninae</taxon>
        <taxon>Oedothorax</taxon>
    </lineage>
</organism>